<evidence type="ECO:0000313" key="1">
    <source>
        <dbReference type="EMBL" id="OAQ30865.1"/>
    </source>
</evidence>
<proteinExistence type="predicted"/>
<sequence length="74" mass="8433">MVSSFSSFLSFLSTQFSNELTHSLSHCLSQAWLLFFATKDQSSSSFSFLFSHTYTHSSPLLTSLQVLYPFIFPH</sequence>
<dbReference type="EMBL" id="KV442032">
    <property type="protein sequence ID" value="OAQ30865.1"/>
    <property type="molecule type" value="Genomic_DNA"/>
</dbReference>
<gene>
    <name evidence="1" type="ORF">K457DRAFT_410281</name>
</gene>
<name>A0A197K060_9FUNG</name>
<dbReference type="AlphaFoldDB" id="A0A197K060"/>
<organism evidence="1 2">
    <name type="scientific">Linnemannia elongata AG-77</name>
    <dbReference type="NCBI Taxonomy" id="1314771"/>
    <lineage>
        <taxon>Eukaryota</taxon>
        <taxon>Fungi</taxon>
        <taxon>Fungi incertae sedis</taxon>
        <taxon>Mucoromycota</taxon>
        <taxon>Mortierellomycotina</taxon>
        <taxon>Mortierellomycetes</taxon>
        <taxon>Mortierellales</taxon>
        <taxon>Mortierellaceae</taxon>
        <taxon>Linnemannia</taxon>
    </lineage>
</organism>
<protein>
    <submittedName>
        <fullName evidence="1">Uncharacterized protein</fullName>
    </submittedName>
</protein>
<evidence type="ECO:0000313" key="2">
    <source>
        <dbReference type="Proteomes" id="UP000078512"/>
    </source>
</evidence>
<accession>A0A197K060</accession>
<reference evidence="1 2" key="1">
    <citation type="submission" date="2016-05" db="EMBL/GenBank/DDBJ databases">
        <title>Genome sequencing reveals origins of a unique bacterial endosymbiosis in the earliest lineages of terrestrial Fungi.</title>
        <authorList>
            <consortium name="DOE Joint Genome Institute"/>
            <person name="Uehling J."/>
            <person name="Gryganskyi A."/>
            <person name="Hameed K."/>
            <person name="Tschaplinski T."/>
            <person name="Misztal P."/>
            <person name="Wu S."/>
            <person name="Desiro A."/>
            <person name="Vande Pol N."/>
            <person name="Du Z.-Y."/>
            <person name="Zienkiewicz A."/>
            <person name="Zienkiewicz K."/>
            <person name="Morin E."/>
            <person name="Tisserant E."/>
            <person name="Splivallo R."/>
            <person name="Hainaut M."/>
            <person name="Henrissat B."/>
            <person name="Ohm R."/>
            <person name="Kuo A."/>
            <person name="Yan J."/>
            <person name="Lipzen A."/>
            <person name="Nolan M."/>
            <person name="Labutti K."/>
            <person name="Barry K."/>
            <person name="Goldstein A."/>
            <person name="Labbe J."/>
            <person name="Schadt C."/>
            <person name="Tuskan G."/>
            <person name="Grigoriev I."/>
            <person name="Martin F."/>
            <person name="Vilgalys R."/>
            <person name="Bonito G."/>
        </authorList>
    </citation>
    <scope>NUCLEOTIDE SEQUENCE [LARGE SCALE GENOMIC DNA]</scope>
    <source>
        <strain evidence="1 2">AG-77</strain>
    </source>
</reference>
<dbReference type="Proteomes" id="UP000078512">
    <property type="component" value="Unassembled WGS sequence"/>
</dbReference>
<keyword evidence="2" id="KW-1185">Reference proteome</keyword>